<keyword evidence="4" id="KW-0479">Metal-binding</keyword>
<keyword evidence="5" id="KW-0460">Magnesium</keyword>
<dbReference type="CDD" id="cd00685">
    <property type="entry name" value="Trans_IPPS_HT"/>
    <property type="match status" value="1"/>
</dbReference>
<sequence length="358" mass="37965">MIGATLARPLQAGTAAVGEFIDEFFAERLERAARHGDDYVRLWESARDGAAGGKRIRPELVLAAHAAYAGSSTTEAVRLAAAFELLHTAFLMHDDVIDHDLVRRGAPNVAGRFALESIDRGLPADWAHEYGEASAILAGDLLISGALRVVAELEAPRAVRRAVLEIVDECVFLAAAGEHADVRHAVRHAGDAPGERDILAMIENKTASYSFSAPLQAGAMLGGASAASVARLGEIGRHLGVAFQLRDDVLGVYGSVEVTGKSALSDLREGKETLLIAYAREHPDWAQAAAGFGTPELDDAEAARLRSAIESSGARERVERLIDERCAAAVDAITGSDLPQGLHEALTLTARACVERAR</sequence>
<dbReference type="InterPro" id="IPR033749">
    <property type="entry name" value="Polyprenyl_synt_CS"/>
</dbReference>
<reference evidence="7 8" key="1">
    <citation type="submission" date="2018-04" db="EMBL/GenBank/DDBJ databases">
        <authorList>
            <person name="Li J."/>
        </authorList>
    </citation>
    <scope>NUCLEOTIDE SEQUENCE [LARGE SCALE GENOMIC DNA]</scope>
    <source>
        <strain evidence="8">30A</strain>
    </source>
</reference>
<dbReference type="PANTHER" id="PTHR12001">
    <property type="entry name" value="GERANYLGERANYL PYROPHOSPHATE SYNTHASE"/>
    <property type="match status" value="1"/>
</dbReference>
<protein>
    <submittedName>
        <fullName evidence="7">Geranylgeranyl pyrophosphate synthase</fullName>
    </submittedName>
</protein>
<accession>A0A2S0WSQ9</accession>
<evidence type="ECO:0000256" key="6">
    <source>
        <dbReference type="RuleBase" id="RU004466"/>
    </source>
</evidence>
<evidence type="ECO:0000256" key="4">
    <source>
        <dbReference type="ARBA" id="ARBA00022723"/>
    </source>
</evidence>
<keyword evidence="8" id="KW-1185">Reference proteome</keyword>
<evidence type="ECO:0000313" key="7">
    <source>
        <dbReference type="EMBL" id="AWB94369.1"/>
    </source>
</evidence>
<evidence type="ECO:0000256" key="5">
    <source>
        <dbReference type="ARBA" id="ARBA00022842"/>
    </source>
</evidence>
<dbReference type="InterPro" id="IPR000092">
    <property type="entry name" value="Polyprenyl_synt"/>
</dbReference>
<dbReference type="OrthoDB" id="4497239at2"/>
<dbReference type="KEGG" id="agm:DCE93_00680"/>
<evidence type="ECO:0000313" key="8">
    <source>
        <dbReference type="Proteomes" id="UP000244729"/>
    </source>
</evidence>
<dbReference type="GO" id="GO:0004659">
    <property type="term" value="F:prenyltransferase activity"/>
    <property type="evidence" value="ECO:0007669"/>
    <property type="project" value="InterPro"/>
</dbReference>
<keyword evidence="3 6" id="KW-0808">Transferase</keyword>
<dbReference type="PANTHER" id="PTHR12001:SF85">
    <property type="entry name" value="SHORT CHAIN ISOPRENYL DIPHOSPHATE SYNTHASE"/>
    <property type="match status" value="1"/>
</dbReference>
<comment type="cofactor">
    <cofactor evidence="1">
        <name>Mg(2+)</name>
        <dbReference type="ChEBI" id="CHEBI:18420"/>
    </cofactor>
</comment>
<dbReference type="GO" id="GO:0046872">
    <property type="term" value="F:metal ion binding"/>
    <property type="evidence" value="ECO:0007669"/>
    <property type="project" value="UniProtKB-KW"/>
</dbReference>
<evidence type="ECO:0000256" key="3">
    <source>
        <dbReference type="ARBA" id="ARBA00022679"/>
    </source>
</evidence>
<name>A0A2S0WSQ9_9MICO</name>
<dbReference type="RefSeq" id="WP_108594196.1">
    <property type="nucleotide sequence ID" value="NZ_CP028913.1"/>
</dbReference>
<dbReference type="AlphaFoldDB" id="A0A2S0WSQ9"/>
<dbReference type="Proteomes" id="UP000244729">
    <property type="component" value="Chromosome"/>
</dbReference>
<comment type="similarity">
    <text evidence="2 6">Belongs to the FPP/GGPP synthase family.</text>
</comment>
<dbReference type="InterPro" id="IPR008949">
    <property type="entry name" value="Isoprenoid_synthase_dom_sf"/>
</dbReference>
<evidence type="ECO:0000256" key="1">
    <source>
        <dbReference type="ARBA" id="ARBA00001946"/>
    </source>
</evidence>
<evidence type="ECO:0000256" key="2">
    <source>
        <dbReference type="ARBA" id="ARBA00006706"/>
    </source>
</evidence>
<dbReference type="GO" id="GO:0008299">
    <property type="term" value="P:isoprenoid biosynthetic process"/>
    <property type="evidence" value="ECO:0007669"/>
    <property type="project" value="InterPro"/>
</dbReference>
<dbReference type="EMBL" id="CP028913">
    <property type="protein sequence ID" value="AWB94369.1"/>
    <property type="molecule type" value="Genomic_DNA"/>
</dbReference>
<dbReference type="SUPFAM" id="SSF48576">
    <property type="entry name" value="Terpenoid synthases"/>
    <property type="match status" value="1"/>
</dbReference>
<dbReference type="PROSITE" id="PS00723">
    <property type="entry name" value="POLYPRENYL_SYNTHASE_1"/>
    <property type="match status" value="1"/>
</dbReference>
<dbReference type="PROSITE" id="PS00444">
    <property type="entry name" value="POLYPRENYL_SYNTHASE_2"/>
    <property type="match status" value="1"/>
</dbReference>
<dbReference type="Gene3D" id="1.10.600.10">
    <property type="entry name" value="Farnesyl Diphosphate Synthase"/>
    <property type="match status" value="1"/>
</dbReference>
<dbReference type="Pfam" id="PF00348">
    <property type="entry name" value="polyprenyl_synt"/>
    <property type="match status" value="1"/>
</dbReference>
<gene>
    <name evidence="7" type="ORF">DCE93_00680</name>
</gene>
<dbReference type="SFLD" id="SFLDS00005">
    <property type="entry name" value="Isoprenoid_Synthase_Type_I"/>
    <property type="match status" value="1"/>
</dbReference>
<organism evidence="7 8">
    <name type="scientific">Agromyces badenianii</name>
    <dbReference type="NCBI Taxonomy" id="2080742"/>
    <lineage>
        <taxon>Bacteria</taxon>
        <taxon>Bacillati</taxon>
        <taxon>Actinomycetota</taxon>
        <taxon>Actinomycetes</taxon>
        <taxon>Micrococcales</taxon>
        <taxon>Microbacteriaceae</taxon>
        <taxon>Agromyces</taxon>
    </lineage>
</organism>
<proteinExistence type="inferred from homology"/>